<dbReference type="PANTHER" id="PTHR12110">
    <property type="entry name" value="HYDROXYPYRUVATE ISOMERASE"/>
    <property type="match status" value="1"/>
</dbReference>
<name>A0A1M7ZB56_9BACT</name>
<dbReference type="RefSeq" id="WP_073571546.1">
    <property type="nucleotide sequence ID" value="NZ_FRXN01000002.1"/>
</dbReference>
<gene>
    <name evidence="2" type="ORF">SAMN04488108_1923</name>
</gene>
<dbReference type="SUPFAM" id="SSF51658">
    <property type="entry name" value="Xylose isomerase-like"/>
    <property type="match status" value="1"/>
</dbReference>
<dbReference type="EMBL" id="FRXN01000002">
    <property type="protein sequence ID" value="SHO62151.1"/>
    <property type="molecule type" value="Genomic_DNA"/>
</dbReference>
<dbReference type="Proteomes" id="UP000184609">
    <property type="component" value="Unassembled WGS sequence"/>
</dbReference>
<dbReference type="GO" id="GO:0016853">
    <property type="term" value="F:isomerase activity"/>
    <property type="evidence" value="ECO:0007669"/>
    <property type="project" value="UniProtKB-KW"/>
</dbReference>
<dbReference type="AlphaFoldDB" id="A0A1M7ZB56"/>
<sequence>MNRRSFLEKSSMAMAGGLLAPNLSLASQPKKAIQNVGLGLFTLPQTLGEDFLGTLKLIAEVGYKELEFFGPFDFSTDSAKTSFNQMAGSLGIKGSGFFGRSDHEIKTIMDDLGLQATSMHLDWETLTKRMDQIAESAHITGAKEIGIAMIPQELRPNLDGYKKMAEEFNKVGEAAKKRGLTFHYHNHGYGHRELEGKIPFQLMLDETDPDLVKMEMDIFWFTAAGADILGYLKNNPGRFELFHIKDMTEIKTFANGGEDMSEIFGMFSYLADAGDGVLDICAIVDQAQKSGAKHFFVEKDMTTTPKETLVKSYNFLTGLPEKCL</sequence>
<feature type="domain" description="Xylose isomerase-like TIM barrel" evidence="1">
    <location>
        <begin position="56"/>
        <end position="294"/>
    </location>
</feature>
<proteinExistence type="predicted"/>
<evidence type="ECO:0000259" key="1">
    <source>
        <dbReference type="Pfam" id="PF01261"/>
    </source>
</evidence>
<keyword evidence="3" id="KW-1185">Reference proteome</keyword>
<protein>
    <submittedName>
        <fullName evidence="2">Sugar phosphate isomerase/epimerase</fullName>
    </submittedName>
</protein>
<dbReference type="Pfam" id="PF01261">
    <property type="entry name" value="AP_endonuc_2"/>
    <property type="match status" value="1"/>
</dbReference>
<keyword evidence="2" id="KW-0413">Isomerase</keyword>
<accession>A0A1M7ZB56</accession>
<organism evidence="2 3">
    <name type="scientific">Algoriphagus zhangzhouensis</name>
    <dbReference type="NCBI Taxonomy" id="1073327"/>
    <lineage>
        <taxon>Bacteria</taxon>
        <taxon>Pseudomonadati</taxon>
        <taxon>Bacteroidota</taxon>
        <taxon>Cytophagia</taxon>
        <taxon>Cytophagales</taxon>
        <taxon>Cyclobacteriaceae</taxon>
        <taxon>Algoriphagus</taxon>
    </lineage>
</organism>
<reference evidence="3" key="1">
    <citation type="submission" date="2016-12" db="EMBL/GenBank/DDBJ databases">
        <authorList>
            <person name="Varghese N."/>
            <person name="Submissions S."/>
        </authorList>
    </citation>
    <scope>NUCLEOTIDE SEQUENCE [LARGE SCALE GENOMIC DNA]</scope>
    <source>
        <strain evidence="3">DSM 25035</strain>
    </source>
</reference>
<dbReference type="PANTHER" id="PTHR12110:SF41">
    <property type="entry name" value="INOSOSE DEHYDRATASE"/>
    <property type="match status" value="1"/>
</dbReference>
<dbReference type="OrthoDB" id="9798407at2"/>
<evidence type="ECO:0000313" key="2">
    <source>
        <dbReference type="EMBL" id="SHO62151.1"/>
    </source>
</evidence>
<dbReference type="InterPro" id="IPR050312">
    <property type="entry name" value="IolE/XylAMocC-like"/>
</dbReference>
<dbReference type="STRING" id="1073327.SAMN04488108_1923"/>
<dbReference type="InterPro" id="IPR013022">
    <property type="entry name" value="Xyl_isomerase-like_TIM-brl"/>
</dbReference>
<dbReference type="InterPro" id="IPR036237">
    <property type="entry name" value="Xyl_isomerase-like_sf"/>
</dbReference>
<evidence type="ECO:0000313" key="3">
    <source>
        <dbReference type="Proteomes" id="UP000184609"/>
    </source>
</evidence>
<dbReference type="Gene3D" id="3.20.20.150">
    <property type="entry name" value="Divalent-metal-dependent TIM barrel enzymes"/>
    <property type="match status" value="1"/>
</dbReference>